<sequence>MQRTVFISSTYEDLKKHRRKVWDILEKYNVNVRGMEKFGARKETSLETSLAEVGVSDIYVGIIALRLGSINKETGKSITQLEYERAYNLNKEILIYLIDEKEGVVHPEFIDWGDKHEKLDAFKAILRERHTIDTFIDENDLGEKLRRRFDELLSKKEFEKKEKFDEYQNSKNIIQKFCLLPGAYSGREIKLKVKFIDEPFPASKGICGNFNLEYGKTIGSEIKIVAPPIYEKFAEHIFISHKFAEDFLKVKNEPEVEIYVKLSFSENTIKNVRAYFVPKTYVSIPLYSEFLIGTGKIIPTKSIPAEGTIALILTNIIKKDKNEG</sequence>
<dbReference type="EMBL" id="CP013015">
    <property type="protein sequence ID" value="AMM40320.1"/>
    <property type="molecule type" value="Genomic_DNA"/>
</dbReference>
<reference evidence="2 3" key="1">
    <citation type="submission" date="2015-10" db="EMBL/GenBank/DDBJ databases">
        <title>Candidatus Desulfofervidus auxilii, a hydrogenotrophic sulfate-reducing bacterium involved in the thermophilic anaerobic oxidation of methane.</title>
        <authorList>
            <person name="Krukenberg V."/>
            <person name="Richter M."/>
            <person name="Wegener G."/>
        </authorList>
    </citation>
    <scope>NUCLEOTIDE SEQUENCE [LARGE SCALE GENOMIC DNA]</scope>
    <source>
        <strain evidence="2 3">HS1</strain>
    </source>
</reference>
<dbReference type="KEGG" id="daw:HS1_000514"/>
<dbReference type="Proteomes" id="UP000070560">
    <property type="component" value="Chromosome"/>
</dbReference>
<evidence type="ECO:0000313" key="2">
    <source>
        <dbReference type="EMBL" id="AMM40320.1"/>
    </source>
</evidence>
<organism evidence="2 3">
    <name type="scientific">Desulfofervidus auxilii</name>
    <dbReference type="NCBI Taxonomy" id="1621989"/>
    <lineage>
        <taxon>Bacteria</taxon>
        <taxon>Pseudomonadati</taxon>
        <taxon>Thermodesulfobacteriota</taxon>
        <taxon>Candidatus Desulfofervidia</taxon>
        <taxon>Candidatus Desulfofervidales</taxon>
        <taxon>Candidatus Desulfofervidaceae</taxon>
        <taxon>Candidatus Desulfofervidus</taxon>
    </lineage>
</organism>
<dbReference type="AlphaFoldDB" id="A0A7U4QJ46"/>
<dbReference type="RefSeq" id="WP_066060624.1">
    <property type="nucleotide sequence ID" value="NZ_CP013015.1"/>
</dbReference>
<evidence type="ECO:0000313" key="3">
    <source>
        <dbReference type="Proteomes" id="UP000070560"/>
    </source>
</evidence>
<protein>
    <recommendedName>
        <fullName evidence="1">DUF4062 domain-containing protein</fullName>
    </recommendedName>
</protein>
<dbReference type="InterPro" id="IPR025139">
    <property type="entry name" value="DUF4062"/>
</dbReference>
<feature type="domain" description="DUF4062" evidence="1">
    <location>
        <begin position="5"/>
        <end position="86"/>
    </location>
</feature>
<proteinExistence type="predicted"/>
<dbReference type="Pfam" id="PF13271">
    <property type="entry name" value="DUF4062"/>
    <property type="match status" value="1"/>
</dbReference>
<keyword evidence="3" id="KW-1185">Reference proteome</keyword>
<name>A0A7U4QJ46_DESA2</name>
<evidence type="ECO:0000259" key="1">
    <source>
        <dbReference type="Pfam" id="PF13271"/>
    </source>
</evidence>
<gene>
    <name evidence="2" type="ORF">HS1_000514</name>
</gene>
<accession>A0A7U4QJ46</accession>